<dbReference type="NCBIfam" id="TIGR02222">
    <property type="entry name" value="chap_CsaA"/>
    <property type="match status" value="1"/>
</dbReference>
<evidence type="ECO:0000259" key="4">
    <source>
        <dbReference type="PROSITE" id="PS50886"/>
    </source>
</evidence>
<dbReference type="InterPro" id="IPR008231">
    <property type="entry name" value="CsaA"/>
</dbReference>
<evidence type="ECO:0000256" key="2">
    <source>
        <dbReference type="ARBA" id="ARBA00022884"/>
    </source>
</evidence>
<reference evidence="5 6" key="1">
    <citation type="journal article" date="2016" name="Nat. Commun.">
        <title>Thousands of microbial genomes shed light on interconnected biogeochemical processes in an aquifer system.</title>
        <authorList>
            <person name="Anantharaman K."/>
            <person name="Brown C.T."/>
            <person name="Hug L.A."/>
            <person name="Sharon I."/>
            <person name="Castelle C.J."/>
            <person name="Probst A.J."/>
            <person name="Thomas B.C."/>
            <person name="Singh A."/>
            <person name="Wilkins M.J."/>
            <person name="Karaoz U."/>
            <person name="Brodie E.L."/>
            <person name="Williams K.H."/>
            <person name="Hubbard S.S."/>
            <person name="Banfield J.F."/>
        </authorList>
    </citation>
    <scope>NUCLEOTIDE SEQUENCE [LARGE SCALE GENOMIC DNA]</scope>
</reference>
<dbReference type="Gene3D" id="2.40.50.140">
    <property type="entry name" value="Nucleic acid-binding proteins"/>
    <property type="match status" value="1"/>
</dbReference>
<keyword evidence="2 3" id="KW-0694">RNA-binding</keyword>
<dbReference type="InterPro" id="IPR051270">
    <property type="entry name" value="Tyrosine-tRNA_ligase_regulator"/>
</dbReference>
<dbReference type="Pfam" id="PF01588">
    <property type="entry name" value="tRNA_bind"/>
    <property type="match status" value="1"/>
</dbReference>
<dbReference type="EMBL" id="MHMQ01000031">
    <property type="protein sequence ID" value="OGZ29937.1"/>
    <property type="molecule type" value="Genomic_DNA"/>
</dbReference>
<protein>
    <recommendedName>
        <fullName evidence="4">tRNA-binding domain-containing protein</fullName>
    </recommendedName>
</protein>
<dbReference type="GO" id="GO:0000049">
    <property type="term" value="F:tRNA binding"/>
    <property type="evidence" value="ECO:0007669"/>
    <property type="project" value="UniProtKB-UniRule"/>
</dbReference>
<sequence>MVSYEDFSKIDIRVGRVVEVEDFPKAKKPAFKLKIDFGPELGVKTSSVQAVGPHTKEELQGTLVCCVTNFPPKKVADFESEVLTLGFRNNSGIGWVLIAPIKDSIDLGSKLA</sequence>
<evidence type="ECO:0000256" key="3">
    <source>
        <dbReference type="PROSITE-ProRule" id="PRU00209"/>
    </source>
</evidence>
<dbReference type="PANTHER" id="PTHR11586">
    <property type="entry name" value="TRNA-AMINOACYLATION COFACTOR ARC1 FAMILY MEMBER"/>
    <property type="match status" value="1"/>
</dbReference>
<keyword evidence="1 3" id="KW-0820">tRNA-binding</keyword>
<evidence type="ECO:0000313" key="6">
    <source>
        <dbReference type="Proteomes" id="UP000177486"/>
    </source>
</evidence>
<dbReference type="NCBIfam" id="NF007494">
    <property type="entry name" value="PRK10089.1-3"/>
    <property type="match status" value="1"/>
</dbReference>
<evidence type="ECO:0000256" key="1">
    <source>
        <dbReference type="ARBA" id="ARBA00022555"/>
    </source>
</evidence>
<dbReference type="InterPro" id="IPR002547">
    <property type="entry name" value="tRNA-bd_dom"/>
</dbReference>
<dbReference type="Proteomes" id="UP000177486">
    <property type="component" value="Unassembled WGS sequence"/>
</dbReference>
<organism evidence="5 6">
    <name type="scientific">Candidatus Niyogibacteria bacterium RIFCSPLOWO2_01_FULL_45_48</name>
    <dbReference type="NCBI Taxonomy" id="1801724"/>
    <lineage>
        <taxon>Bacteria</taxon>
        <taxon>Candidatus Niyogiibacteriota</taxon>
    </lineage>
</organism>
<dbReference type="SUPFAM" id="SSF50249">
    <property type="entry name" value="Nucleic acid-binding proteins"/>
    <property type="match status" value="1"/>
</dbReference>
<name>A0A1G2EW34_9BACT</name>
<comment type="caution">
    <text evidence="5">The sequence shown here is derived from an EMBL/GenBank/DDBJ whole genome shotgun (WGS) entry which is preliminary data.</text>
</comment>
<dbReference type="NCBIfam" id="NF007495">
    <property type="entry name" value="PRK10089.1-4"/>
    <property type="match status" value="1"/>
</dbReference>
<proteinExistence type="predicted"/>
<dbReference type="AlphaFoldDB" id="A0A1G2EW34"/>
<dbReference type="PROSITE" id="PS50886">
    <property type="entry name" value="TRBD"/>
    <property type="match status" value="1"/>
</dbReference>
<dbReference type="PANTHER" id="PTHR11586:SF37">
    <property type="entry name" value="TRNA-BINDING DOMAIN-CONTAINING PROTEIN"/>
    <property type="match status" value="1"/>
</dbReference>
<dbReference type="InterPro" id="IPR012340">
    <property type="entry name" value="NA-bd_OB-fold"/>
</dbReference>
<dbReference type="CDD" id="cd02798">
    <property type="entry name" value="tRNA_bind_CsaA"/>
    <property type="match status" value="1"/>
</dbReference>
<evidence type="ECO:0000313" key="5">
    <source>
        <dbReference type="EMBL" id="OGZ29937.1"/>
    </source>
</evidence>
<gene>
    <name evidence="5" type="ORF">A2931_01005</name>
</gene>
<accession>A0A1G2EW34</accession>
<feature type="domain" description="TRNA-binding" evidence="4">
    <location>
        <begin position="6"/>
        <end position="112"/>
    </location>
</feature>